<keyword evidence="3" id="KW-1185">Reference proteome</keyword>
<protein>
    <submittedName>
        <fullName evidence="2">Uncharacterized protein</fullName>
    </submittedName>
</protein>
<reference evidence="2" key="1">
    <citation type="submission" date="2023-03" db="EMBL/GenBank/DDBJ databases">
        <title>Massive genome expansion in bonnet fungi (Mycena s.s.) driven by repeated elements and novel gene families across ecological guilds.</title>
        <authorList>
            <consortium name="Lawrence Berkeley National Laboratory"/>
            <person name="Harder C.B."/>
            <person name="Miyauchi S."/>
            <person name="Viragh M."/>
            <person name="Kuo A."/>
            <person name="Thoen E."/>
            <person name="Andreopoulos B."/>
            <person name="Lu D."/>
            <person name="Skrede I."/>
            <person name="Drula E."/>
            <person name="Henrissat B."/>
            <person name="Morin E."/>
            <person name="Kohler A."/>
            <person name="Barry K."/>
            <person name="LaButti K."/>
            <person name="Morin E."/>
            <person name="Salamov A."/>
            <person name="Lipzen A."/>
            <person name="Mereny Z."/>
            <person name="Hegedus B."/>
            <person name="Baldrian P."/>
            <person name="Stursova M."/>
            <person name="Weitz H."/>
            <person name="Taylor A."/>
            <person name="Grigoriev I.V."/>
            <person name="Nagy L.G."/>
            <person name="Martin F."/>
            <person name="Kauserud H."/>
        </authorList>
    </citation>
    <scope>NUCLEOTIDE SEQUENCE</scope>
    <source>
        <strain evidence="2">CBHHK002</strain>
    </source>
</reference>
<feature type="region of interest" description="Disordered" evidence="1">
    <location>
        <begin position="256"/>
        <end position="279"/>
    </location>
</feature>
<evidence type="ECO:0000256" key="1">
    <source>
        <dbReference type="SAM" id="MobiDB-lite"/>
    </source>
</evidence>
<evidence type="ECO:0000313" key="3">
    <source>
        <dbReference type="Proteomes" id="UP001218218"/>
    </source>
</evidence>
<accession>A0AAD7EL96</accession>
<proteinExistence type="predicted"/>
<organism evidence="2 3">
    <name type="scientific">Mycena albidolilacea</name>
    <dbReference type="NCBI Taxonomy" id="1033008"/>
    <lineage>
        <taxon>Eukaryota</taxon>
        <taxon>Fungi</taxon>
        <taxon>Dikarya</taxon>
        <taxon>Basidiomycota</taxon>
        <taxon>Agaricomycotina</taxon>
        <taxon>Agaricomycetes</taxon>
        <taxon>Agaricomycetidae</taxon>
        <taxon>Agaricales</taxon>
        <taxon>Marasmiineae</taxon>
        <taxon>Mycenaceae</taxon>
        <taxon>Mycena</taxon>
    </lineage>
</organism>
<comment type="caution">
    <text evidence="2">The sequence shown here is derived from an EMBL/GenBank/DDBJ whole genome shotgun (WGS) entry which is preliminary data.</text>
</comment>
<gene>
    <name evidence="2" type="ORF">DFH08DRAFT_813823</name>
</gene>
<sequence length="387" mass="42933">MTSVTNRNVEPKLGQISTCWYKTNLADVISEASSSRLAIAYISRELIEKYWPLAQLMILPKQIVAHTGLDWVTSSSGRTASGSRARSKIWMRKIACLWNVVLKQAAKMSVFLRSSSNRSIPVSITRSEHSLERNVLGDVQTDDSAVLQSQHTLNLGFESLYCSRRHLRGVARHKQPDLIVNEALDLLLEAFVVFLPEGEVEWREILSETDVCMDHINCRLKDRDIAARRRVQSRGTEQGNKDLLLMANNRVCPKIQGGSDGGVNTSTMSSEKTREGAASNHILDEGVDSTFETMRDQRLSKLLLQFIGVLTLQQQLEDRVGGVYRVSVEFWQTLMGRGLVEVDKTKVPLARNSSGLNIVGALPSCARKSMVGGGIIFQTSDEGGMGL</sequence>
<dbReference type="AlphaFoldDB" id="A0AAD7EL96"/>
<name>A0AAD7EL96_9AGAR</name>
<dbReference type="Proteomes" id="UP001218218">
    <property type="component" value="Unassembled WGS sequence"/>
</dbReference>
<dbReference type="EMBL" id="JARIHO010000032">
    <property type="protein sequence ID" value="KAJ7334775.1"/>
    <property type="molecule type" value="Genomic_DNA"/>
</dbReference>
<evidence type="ECO:0000313" key="2">
    <source>
        <dbReference type="EMBL" id="KAJ7334775.1"/>
    </source>
</evidence>